<dbReference type="EMBL" id="JBANAX010000192">
    <property type="protein sequence ID" value="KAL1219023.1"/>
    <property type="molecule type" value="Genomic_DNA"/>
</dbReference>
<feature type="domain" description="3'-5' exonuclease" evidence="3">
    <location>
        <begin position="17"/>
        <end position="191"/>
    </location>
</feature>
<protein>
    <recommendedName>
        <fullName evidence="3">3'-5' exonuclease domain-containing protein</fullName>
    </recommendedName>
</protein>
<dbReference type="InterPro" id="IPR036397">
    <property type="entry name" value="RNaseH_sf"/>
</dbReference>
<keyword evidence="2" id="KW-0378">Hydrolase</keyword>
<organism evidence="4 5">
    <name type="scientific">Cardamine amara subsp. amara</name>
    <dbReference type="NCBI Taxonomy" id="228776"/>
    <lineage>
        <taxon>Eukaryota</taxon>
        <taxon>Viridiplantae</taxon>
        <taxon>Streptophyta</taxon>
        <taxon>Embryophyta</taxon>
        <taxon>Tracheophyta</taxon>
        <taxon>Spermatophyta</taxon>
        <taxon>Magnoliopsida</taxon>
        <taxon>eudicotyledons</taxon>
        <taxon>Gunneridae</taxon>
        <taxon>Pentapetalae</taxon>
        <taxon>rosids</taxon>
        <taxon>malvids</taxon>
        <taxon>Brassicales</taxon>
        <taxon>Brassicaceae</taxon>
        <taxon>Cardamineae</taxon>
        <taxon>Cardamine</taxon>
    </lineage>
</organism>
<evidence type="ECO:0000256" key="1">
    <source>
        <dbReference type="ARBA" id="ARBA00022722"/>
    </source>
</evidence>
<dbReference type="Proteomes" id="UP001558713">
    <property type="component" value="Unassembled WGS sequence"/>
</dbReference>
<dbReference type="SUPFAM" id="SSF53098">
    <property type="entry name" value="Ribonuclease H-like"/>
    <property type="match status" value="1"/>
</dbReference>
<proteinExistence type="predicted"/>
<dbReference type="PANTHER" id="PTHR13620:SF59">
    <property type="entry name" value="POLYNUCLEOTIDYL TRANSFERASE, RIBONUCLEASE H-LIKE SUPERFAMILY PROTEIN"/>
    <property type="match status" value="1"/>
</dbReference>
<dbReference type="Pfam" id="PF01612">
    <property type="entry name" value="DNA_pol_A_exo1"/>
    <property type="match status" value="1"/>
</dbReference>
<keyword evidence="1" id="KW-0540">Nuclease</keyword>
<comment type="caution">
    <text evidence="4">The sequence shown here is derived from an EMBL/GenBank/DDBJ whole genome shotgun (WGS) entry which is preliminary data.</text>
</comment>
<gene>
    <name evidence="4" type="ORF">V5N11_028479</name>
</gene>
<keyword evidence="5" id="KW-1185">Reference proteome</keyword>
<evidence type="ECO:0000313" key="5">
    <source>
        <dbReference type="Proteomes" id="UP001558713"/>
    </source>
</evidence>
<dbReference type="InterPro" id="IPR002562">
    <property type="entry name" value="3'-5'_exonuclease_dom"/>
</dbReference>
<reference evidence="4 5" key="1">
    <citation type="submission" date="2024-04" db="EMBL/GenBank/DDBJ databases">
        <title>Genome assembly C_amara_ONT_v2.</title>
        <authorList>
            <person name="Yant L."/>
            <person name="Moore C."/>
            <person name="Slenker M."/>
        </authorList>
    </citation>
    <scope>NUCLEOTIDE SEQUENCE [LARGE SCALE GENOMIC DNA]</scope>
    <source>
        <tissue evidence="4">Leaf</tissue>
    </source>
</reference>
<dbReference type="InterPro" id="IPR051132">
    <property type="entry name" value="3-5_Exonuclease_domain"/>
</dbReference>
<accession>A0ABD1BPB9</accession>
<sequence>MARRIRRPHFYQQEEYIDFFGQRIHSILFFHRLRSKHPLVVGLDVQWKRGGSDPPPRVLQLCVGIRCLIIQLSYYSYVPYVLRSFLNDKRITFVGVWNSQDKGKLERFHHRLEIWRLLDVKDYLDGWLKNRSFEVIVAACLGHEGVRKDKDICMSDWGVRDLSYDQIVQTSHDVYVCCKLGVKKQLWKVEEELKLYFVG</sequence>
<name>A0ABD1BPB9_CARAN</name>
<dbReference type="AlphaFoldDB" id="A0ABD1BPB9"/>
<dbReference type="InterPro" id="IPR012337">
    <property type="entry name" value="RNaseH-like_sf"/>
</dbReference>
<evidence type="ECO:0000256" key="2">
    <source>
        <dbReference type="ARBA" id="ARBA00022801"/>
    </source>
</evidence>
<evidence type="ECO:0000259" key="3">
    <source>
        <dbReference type="SMART" id="SM00474"/>
    </source>
</evidence>
<dbReference type="SMART" id="SM00474">
    <property type="entry name" value="35EXOc"/>
    <property type="match status" value="1"/>
</dbReference>
<dbReference type="Gene3D" id="3.30.420.10">
    <property type="entry name" value="Ribonuclease H-like superfamily/Ribonuclease H"/>
    <property type="match status" value="1"/>
</dbReference>
<dbReference type="CDD" id="cd06141">
    <property type="entry name" value="WRN_exo"/>
    <property type="match status" value="1"/>
</dbReference>
<dbReference type="PANTHER" id="PTHR13620">
    <property type="entry name" value="3-5 EXONUCLEASE"/>
    <property type="match status" value="1"/>
</dbReference>
<dbReference type="GO" id="GO:0008408">
    <property type="term" value="F:3'-5' exonuclease activity"/>
    <property type="evidence" value="ECO:0007669"/>
    <property type="project" value="UniProtKB-ARBA"/>
</dbReference>
<evidence type="ECO:0000313" key="4">
    <source>
        <dbReference type="EMBL" id="KAL1219023.1"/>
    </source>
</evidence>